<dbReference type="SUPFAM" id="SSF51338">
    <property type="entry name" value="Composite domain of metallo-dependent hydrolases"/>
    <property type="match status" value="1"/>
</dbReference>
<reference evidence="4" key="1">
    <citation type="journal article" date="2019" name="Int. J. Syst. Evol. Microbiol.">
        <title>The Global Catalogue of Microorganisms (GCM) 10K type strain sequencing project: providing services to taxonomists for standard genome sequencing and annotation.</title>
        <authorList>
            <consortium name="The Broad Institute Genomics Platform"/>
            <consortium name="The Broad Institute Genome Sequencing Center for Infectious Disease"/>
            <person name="Wu L."/>
            <person name="Ma J."/>
        </authorList>
    </citation>
    <scope>NUCLEOTIDE SEQUENCE [LARGE SCALE GENOMIC DNA]</scope>
    <source>
        <strain evidence="4">CCUG 56698</strain>
    </source>
</reference>
<proteinExistence type="predicted"/>
<organism evidence="3 4">
    <name type="scientific">Schaalia naturae</name>
    <dbReference type="NCBI Taxonomy" id="635203"/>
    <lineage>
        <taxon>Bacteria</taxon>
        <taxon>Bacillati</taxon>
        <taxon>Actinomycetota</taxon>
        <taxon>Actinomycetes</taxon>
        <taxon>Actinomycetales</taxon>
        <taxon>Actinomycetaceae</taxon>
        <taxon>Schaalia</taxon>
    </lineage>
</organism>
<dbReference type="Pfam" id="PF01979">
    <property type="entry name" value="Amidohydro_1"/>
    <property type="match status" value="1"/>
</dbReference>
<evidence type="ECO:0000256" key="1">
    <source>
        <dbReference type="ARBA" id="ARBA00022801"/>
    </source>
</evidence>
<evidence type="ECO:0000313" key="3">
    <source>
        <dbReference type="EMBL" id="MFC7579956.1"/>
    </source>
</evidence>
<dbReference type="RefSeq" id="WP_380971557.1">
    <property type="nucleotide sequence ID" value="NZ_JBHTEF010000001.1"/>
</dbReference>
<dbReference type="InterPro" id="IPR011059">
    <property type="entry name" value="Metal-dep_hydrolase_composite"/>
</dbReference>
<dbReference type="InterPro" id="IPR010252">
    <property type="entry name" value="HutF"/>
</dbReference>
<gene>
    <name evidence="3" type="ORF">ACFQWG_01775</name>
</gene>
<dbReference type="InterPro" id="IPR050287">
    <property type="entry name" value="MTA/SAH_deaminase"/>
</dbReference>
<dbReference type="PANTHER" id="PTHR43794:SF11">
    <property type="entry name" value="AMIDOHYDROLASE-RELATED DOMAIN-CONTAINING PROTEIN"/>
    <property type="match status" value="1"/>
</dbReference>
<evidence type="ECO:0000313" key="4">
    <source>
        <dbReference type="Proteomes" id="UP001596527"/>
    </source>
</evidence>
<dbReference type="Gene3D" id="2.30.40.10">
    <property type="entry name" value="Urease, subunit C, domain 1"/>
    <property type="match status" value="1"/>
</dbReference>
<dbReference type="EMBL" id="JBHTEF010000001">
    <property type="protein sequence ID" value="MFC7579956.1"/>
    <property type="molecule type" value="Genomic_DNA"/>
</dbReference>
<protein>
    <submittedName>
        <fullName evidence="3">Formimidoylglutamate deiminase</fullName>
        <ecNumber evidence="3">3.5.3.13</ecNumber>
    </submittedName>
</protein>
<dbReference type="InterPro" id="IPR006680">
    <property type="entry name" value="Amidohydro-rel"/>
</dbReference>
<accession>A0ABW2SKD1</accession>
<name>A0ABW2SKD1_9ACTO</name>
<dbReference type="PANTHER" id="PTHR43794">
    <property type="entry name" value="AMINOHYDROLASE SSNA-RELATED"/>
    <property type="match status" value="1"/>
</dbReference>
<dbReference type="InterPro" id="IPR032466">
    <property type="entry name" value="Metal_Hydrolase"/>
</dbReference>
<dbReference type="SUPFAM" id="SSF51556">
    <property type="entry name" value="Metallo-dependent hydrolases"/>
    <property type="match status" value="1"/>
</dbReference>
<dbReference type="Proteomes" id="UP001596527">
    <property type="component" value="Unassembled WGS sequence"/>
</dbReference>
<keyword evidence="1 3" id="KW-0378">Hydrolase</keyword>
<dbReference type="Gene3D" id="3.20.20.140">
    <property type="entry name" value="Metal-dependent hydrolases"/>
    <property type="match status" value="1"/>
</dbReference>
<keyword evidence="4" id="KW-1185">Reference proteome</keyword>
<sequence>MNVSLWCPLAWTDTGMRHDVRLTLRGDVIARIECGVEAASADERLDSTLVMPGTANCHSHTFHRTMRGLGGSGGAFWSWRDTMYGIASRLTPETYRVYARAAFAEMLCAGYTAVGEFHYVHHQPDGTPYQPAHAMERALADAAEDVGIRLTLLDTLYLSSGFDAPVESAQRRFSDGTAARWAERIEALDSSLDGHSLVRVGAAIHSVRAVDPLSCAYVAEWARRRGRPLHVHVSEQPRENEDCLRHRGATPVRVLADAGVWEANATAVHATHLTDEDVGLLGSAGATVCLCPSTEADLGDGLARVGDLLEAGTGLSLGSDENILTDPFSEAQRVVAGEGLRTGVRQAIPVARLMGALTERGHASIGSPAGALAPGRPADLVALRLAGAHLAGVPLESIPLFLTAADIDRVWVAGREVVQDGRHVSVDPGRDLDEIGRELRRTR</sequence>
<evidence type="ECO:0000259" key="2">
    <source>
        <dbReference type="Pfam" id="PF01979"/>
    </source>
</evidence>
<feature type="domain" description="Amidohydrolase-related" evidence="2">
    <location>
        <begin position="49"/>
        <end position="417"/>
    </location>
</feature>
<dbReference type="GO" id="GO:0050416">
    <property type="term" value="F:formimidoylglutamate deiminase activity"/>
    <property type="evidence" value="ECO:0007669"/>
    <property type="project" value="UniProtKB-EC"/>
</dbReference>
<dbReference type="EC" id="3.5.3.13" evidence="3"/>
<comment type="caution">
    <text evidence="3">The sequence shown here is derived from an EMBL/GenBank/DDBJ whole genome shotgun (WGS) entry which is preliminary data.</text>
</comment>
<dbReference type="NCBIfam" id="TIGR02022">
    <property type="entry name" value="hutF"/>
    <property type="match status" value="1"/>
</dbReference>
<dbReference type="NCBIfam" id="NF006681">
    <property type="entry name" value="PRK09229.1-2"/>
    <property type="match status" value="1"/>
</dbReference>